<proteinExistence type="inferred from homology"/>
<organism evidence="15 16">
    <name type="scientific">Tenebrio molitor</name>
    <name type="common">Yellow mealworm beetle</name>
    <dbReference type="NCBI Taxonomy" id="7067"/>
    <lineage>
        <taxon>Eukaryota</taxon>
        <taxon>Metazoa</taxon>
        <taxon>Ecdysozoa</taxon>
        <taxon>Arthropoda</taxon>
        <taxon>Hexapoda</taxon>
        <taxon>Insecta</taxon>
        <taxon>Pterygota</taxon>
        <taxon>Neoptera</taxon>
        <taxon>Endopterygota</taxon>
        <taxon>Coleoptera</taxon>
        <taxon>Polyphaga</taxon>
        <taxon>Cucujiformia</taxon>
        <taxon>Tenebrionidae</taxon>
        <taxon>Tenebrio</taxon>
    </lineage>
</organism>
<feature type="transmembrane region" description="Helical" evidence="12">
    <location>
        <begin position="242"/>
        <end position="260"/>
    </location>
</feature>
<dbReference type="GO" id="GO:0006839">
    <property type="term" value="P:mitochondrial transport"/>
    <property type="evidence" value="ECO:0007669"/>
    <property type="project" value="TreeGrafter"/>
</dbReference>
<dbReference type="InterPro" id="IPR050567">
    <property type="entry name" value="Mitochondrial_Carrier"/>
</dbReference>
<name>A0A8J6LFT6_TENMO</name>
<dbReference type="PROSITE" id="PS50920">
    <property type="entry name" value="SOLCAR"/>
    <property type="match status" value="3"/>
</dbReference>
<keyword evidence="13" id="KW-0732">Signal</keyword>
<evidence type="ECO:0000256" key="5">
    <source>
        <dbReference type="ARBA" id="ARBA00022692"/>
    </source>
</evidence>
<evidence type="ECO:0000256" key="10">
    <source>
        <dbReference type="PROSITE-ProRule" id="PRU00282"/>
    </source>
</evidence>
<comment type="subcellular location">
    <subcellularLocation>
        <location evidence="1">Mitochondrion membrane</location>
        <topology evidence="1">Multi-pass membrane protein</topology>
    </subcellularLocation>
</comment>
<evidence type="ECO:0000256" key="6">
    <source>
        <dbReference type="ARBA" id="ARBA00022737"/>
    </source>
</evidence>
<evidence type="ECO:0000256" key="2">
    <source>
        <dbReference type="ARBA" id="ARBA00006375"/>
    </source>
</evidence>
<evidence type="ECO:0000256" key="7">
    <source>
        <dbReference type="ARBA" id="ARBA00022989"/>
    </source>
</evidence>
<dbReference type="PRINTS" id="PR00237">
    <property type="entry name" value="GPCRRHODOPSN"/>
</dbReference>
<evidence type="ECO:0000313" key="15">
    <source>
        <dbReference type="EMBL" id="KAH0811251.1"/>
    </source>
</evidence>
<dbReference type="AlphaFoldDB" id="A0A8J6LFT6"/>
<dbReference type="PANTHER" id="PTHR45624">
    <property type="entry name" value="MITOCHONDRIAL BASIC AMINO ACIDS TRANSPORTER-RELATED"/>
    <property type="match status" value="1"/>
</dbReference>
<evidence type="ECO:0000256" key="4">
    <source>
        <dbReference type="ARBA" id="ARBA00022448"/>
    </source>
</evidence>
<feature type="chain" id="PRO_5035259847" description="G-protein coupled receptors family 1 profile domain-containing protein" evidence="13">
    <location>
        <begin position="25"/>
        <end position="595"/>
    </location>
</feature>
<comment type="caution">
    <text evidence="15">The sequence shown here is derived from an EMBL/GenBank/DDBJ whole genome shotgun (WGS) entry which is preliminary data.</text>
</comment>
<feature type="signal peptide" evidence="13">
    <location>
        <begin position="1"/>
        <end position="24"/>
    </location>
</feature>
<evidence type="ECO:0000313" key="16">
    <source>
        <dbReference type="Proteomes" id="UP000719412"/>
    </source>
</evidence>
<reference evidence="15" key="2">
    <citation type="submission" date="2021-08" db="EMBL/GenBank/DDBJ databases">
        <authorList>
            <person name="Eriksson T."/>
        </authorList>
    </citation>
    <scope>NUCLEOTIDE SEQUENCE</scope>
    <source>
        <strain evidence="15">Stoneville</strain>
        <tissue evidence="15">Whole head</tissue>
    </source>
</reference>
<feature type="transmembrane region" description="Helical" evidence="12">
    <location>
        <begin position="205"/>
        <end position="221"/>
    </location>
</feature>
<gene>
    <name evidence="15" type="ORF">GEV33_011540</name>
</gene>
<protein>
    <recommendedName>
        <fullName evidence="14">G-protein coupled receptors family 1 profile domain-containing protein</fullName>
    </recommendedName>
</protein>
<dbReference type="GO" id="GO:0031966">
    <property type="term" value="C:mitochondrial membrane"/>
    <property type="evidence" value="ECO:0007669"/>
    <property type="project" value="UniProtKB-SubCell"/>
</dbReference>
<dbReference type="InterPro" id="IPR018108">
    <property type="entry name" value="MCP_transmembrane"/>
</dbReference>
<comment type="similarity">
    <text evidence="3">Belongs to the G-protein coupled receptor 1 family.</text>
</comment>
<accession>A0A8J6LFT6</accession>
<evidence type="ECO:0000256" key="9">
    <source>
        <dbReference type="ARBA" id="ARBA00023136"/>
    </source>
</evidence>
<dbReference type="GO" id="GO:0004930">
    <property type="term" value="F:G protein-coupled receptor activity"/>
    <property type="evidence" value="ECO:0007669"/>
    <property type="project" value="InterPro"/>
</dbReference>
<dbReference type="GO" id="GO:0015227">
    <property type="term" value="F:O-acyl-L-carnitine transmembrane transporter activity"/>
    <property type="evidence" value="ECO:0007669"/>
    <property type="project" value="TreeGrafter"/>
</dbReference>
<dbReference type="PANTHER" id="PTHR45624:SF4">
    <property type="entry name" value="CONGESTED-LIKE TRACHEA PROTEIN-RELATED"/>
    <property type="match status" value="1"/>
</dbReference>
<evidence type="ECO:0000256" key="12">
    <source>
        <dbReference type="SAM" id="Phobius"/>
    </source>
</evidence>
<keyword evidence="16" id="KW-1185">Reference proteome</keyword>
<dbReference type="Pfam" id="PF00001">
    <property type="entry name" value="7tm_1"/>
    <property type="match status" value="1"/>
</dbReference>
<evidence type="ECO:0000256" key="3">
    <source>
        <dbReference type="ARBA" id="ARBA00010663"/>
    </source>
</evidence>
<feature type="repeat" description="Solcar" evidence="10">
    <location>
        <begin position="335"/>
        <end position="422"/>
    </location>
</feature>
<keyword evidence="9 10" id="KW-0472">Membrane</keyword>
<evidence type="ECO:0000259" key="14">
    <source>
        <dbReference type="PROSITE" id="PS50262"/>
    </source>
</evidence>
<dbReference type="Gene3D" id="1.50.40.10">
    <property type="entry name" value="Mitochondrial carrier domain"/>
    <property type="match status" value="1"/>
</dbReference>
<keyword evidence="8" id="KW-0496">Mitochondrion</keyword>
<reference evidence="15" key="1">
    <citation type="journal article" date="2020" name="J Insects Food Feed">
        <title>The yellow mealworm (Tenebrio molitor) genome: a resource for the emerging insects as food and feed industry.</title>
        <authorList>
            <person name="Eriksson T."/>
            <person name="Andere A."/>
            <person name="Kelstrup H."/>
            <person name="Emery V."/>
            <person name="Picard C."/>
        </authorList>
    </citation>
    <scope>NUCLEOTIDE SEQUENCE</scope>
    <source>
        <strain evidence="15">Stoneville</strain>
        <tissue evidence="15">Whole head</tissue>
    </source>
</reference>
<evidence type="ECO:0000256" key="11">
    <source>
        <dbReference type="RuleBase" id="RU000488"/>
    </source>
</evidence>
<evidence type="ECO:0000256" key="1">
    <source>
        <dbReference type="ARBA" id="ARBA00004225"/>
    </source>
</evidence>
<feature type="transmembrane region" description="Helical" evidence="12">
    <location>
        <begin position="179"/>
        <end position="199"/>
    </location>
</feature>
<evidence type="ECO:0000256" key="8">
    <source>
        <dbReference type="ARBA" id="ARBA00023128"/>
    </source>
</evidence>
<comment type="similarity">
    <text evidence="2 11">Belongs to the mitochondrial carrier (TC 2.A.29) family.</text>
</comment>
<keyword evidence="5 10" id="KW-0812">Transmembrane</keyword>
<sequence length="595" mass="66201">MRRCKKHSLFPLILTILFLHTVRANSFHDGIKLNSDESGSTLQLTELPARATANNSILFILKSRSGKLSLTKRDKNSASLDFDPAGTNDSYLQFESNSGDFDSWMPEDWDGNYSVEAENISLSEEELMNKLLELITPKSWTWVLIIFHTLVFVIGIIGNILVCVAVYRNHTMRTVTNYFIVNLAVADFLVILFCLPPSVVWDVTITWFFGVAMCKIVLYLQQSLRLGDKTLSIPSIMTEIQYFICGGFGGICTVLVGHPLDTIKVRLQTMPIPNPGQKPLYCGTLDCLKTTIQQEGVRGLYKGMSAPLTAVAPIFAISFMGFGLGKRLLATTTENSYAQYFASGAFSGVFTTAIMAPGERIKSLLQVQLTGPKIYNGPVDCVRKLYKEGGIQNIYRGSVATLLRDIPASGMYFLTYEAVRDCLTDNGKTTPSFLGTLFAGGCAGISHWIVGMPLDVLKSRIQTAPSGIYPKGVRDAFRKLMVVEGPAALYTGITPVLLRAVPANAACFLGFEKDFLDVLKVPEWLTFIQLLPKCVADMFHCIEVWTVWGSIRYLNIMGIEEILHHFGYVWTGIILLHNEFWTHILSKHVVLKHRI</sequence>
<keyword evidence="6" id="KW-0677">Repeat</keyword>
<dbReference type="Pfam" id="PF00153">
    <property type="entry name" value="Mito_carr"/>
    <property type="match status" value="3"/>
</dbReference>
<dbReference type="SUPFAM" id="SSF81321">
    <property type="entry name" value="Family A G protein-coupled receptor-like"/>
    <property type="match status" value="1"/>
</dbReference>
<dbReference type="InterPro" id="IPR000276">
    <property type="entry name" value="GPCR_Rhodpsn"/>
</dbReference>
<dbReference type="PROSITE" id="PS50262">
    <property type="entry name" value="G_PROTEIN_RECEP_F1_2"/>
    <property type="match status" value="1"/>
</dbReference>
<dbReference type="InterPro" id="IPR017452">
    <property type="entry name" value="GPCR_Rhodpsn_7TM"/>
</dbReference>
<evidence type="ECO:0000256" key="13">
    <source>
        <dbReference type="SAM" id="SignalP"/>
    </source>
</evidence>
<dbReference type="Gene3D" id="1.20.1070.10">
    <property type="entry name" value="Rhodopsin 7-helix transmembrane proteins"/>
    <property type="match status" value="1"/>
</dbReference>
<dbReference type="Proteomes" id="UP000719412">
    <property type="component" value="Unassembled WGS sequence"/>
</dbReference>
<feature type="transmembrane region" description="Helical" evidence="12">
    <location>
        <begin position="306"/>
        <end position="325"/>
    </location>
</feature>
<dbReference type="GO" id="GO:1902603">
    <property type="term" value="P:carnitine transmembrane transport"/>
    <property type="evidence" value="ECO:0007669"/>
    <property type="project" value="TreeGrafter"/>
</dbReference>
<keyword evidence="7 12" id="KW-1133">Transmembrane helix</keyword>
<dbReference type="EMBL" id="JABDTM020026937">
    <property type="protein sequence ID" value="KAH0811251.1"/>
    <property type="molecule type" value="Genomic_DNA"/>
</dbReference>
<feature type="domain" description="G-protein coupled receptors family 1 profile" evidence="14">
    <location>
        <begin position="158"/>
        <end position="220"/>
    </location>
</feature>
<feature type="transmembrane region" description="Helical" evidence="12">
    <location>
        <begin position="337"/>
        <end position="356"/>
    </location>
</feature>
<feature type="repeat" description="Solcar" evidence="10">
    <location>
        <begin position="237"/>
        <end position="328"/>
    </location>
</feature>
<feature type="repeat" description="Solcar" evidence="10">
    <location>
        <begin position="431"/>
        <end position="517"/>
    </location>
</feature>
<feature type="transmembrane region" description="Helical" evidence="12">
    <location>
        <begin position="140"/>
        <end position="167"/>
    </location>
</feature>
<dbReference type="InterPro" id="IPR023395">
    <property type="entry name" value="MCP_dom_sf"/>
</dbReference>
<dbReference type="SUPFAM" id="SSF103506">
    <property type="entry name" value="Mitochondrial carrier"/>
    <property type="match status" value="1"/>
</dbReference>
<keyword evidence="4 11" id="KW-0813">Transport</keyword>